<name>A0A975S155_9RHOB</name>
<organism evidence="1 2">
    <name type="scientific">Gemmobacter fulvus</name>
    <dbReference type="NCBI Taxonomy" id="2840474"/>
    <lineage>
        <taxon>Bacteria</taxon>
        <taxon>Pseudomonadati</taxon>
        <taxon>Pseudomonadota</taxon>
        <taxon>Alphaproteobacteria</taxon>
        <taxon>Rhodobacterales</taxon>
        <taxon>Paracoccaceae</taxon>
        <taxon>Gemmobacter</taxon>
    </lineage>
</organism>
<dbReference type="InterPro" id="IPR018707">
    <property type="entry name" value="LpxR"/>
</dbReference>
<accession>A0A975S155</accession>
<keyword evidence="2" id="KW-1185">Reference proteome</keyword>
<dbReference type="Gene3D" id="2.40.128.140">
    <property type="entry name" value="Outer membrane protein"/>
    <property type="match status" value="1"/>
</dbReference>
<dbReference type="InterPro" id="IPR037107">
    <property type="entry name" value="Put_OMP_sf"/>
</dbReference>
<evidence type="ECO:0000313" key="1">
    <source>
        <dbReference type="EMBL" id="QWK89961.1"/>
    </source>
</evidence>
<evidence type="ECO:0000313" key="2">
    <source>
        <dbReference type="Proteomes" id="UP000679352"/>
    </source>
</evidence>
<dbReference type="AlphaFoldDB" id="A0A975S155"/>
<dbReference type="Pfam" id="PF09982">
    <property type="entry name" value="LpxR"/>
    <property type="match status" value="1"/>
</dbReference>
<dbReference type="KEGG" id="gfu:KM031_14155"/>
<reference evidence="1" key="1">
    <citation type="submission" date="2021-06" db="EMBL/GenBank/DDBJ databases">
        <title>Direct submission.</title>
        <authorList>
            <person name="Lee C.-S."/>
            <person name="Jin L."/>
        </authorList>
    </citation>
    <scope>NUCLEOTIDE SEQUENCE</scope>
    <source>
        <strain evidence="1">Con5</strain>
    </source>
</reference>
<sequence length="332" mass="35458">MAALSRRLGFGLGSAHGWGAFELDMTMKKALLAAACAALMVVGMAGGATAQERVTLGFARLFSNDALGDTRDRWRTGSYFVSRLRAPRWGGSVPGQFGELLEFRLRSEIIAPESLTRKNPADRRYAGVIAAGMATHFALGQAEATLGAELVFTGPQTGVGAFQREIHDLVGLDTPTVLGTQITNGVHPTLRGELGQTFVVSDRLTLRPFVEAQAGVESYVRVGGDLVLGQFGRGGLLVRDTVTGQRVEGVAGADLPGTSLTVGGDVARVLDSVYLPSGGQAELKDTRARLRAGFNWQGEKSEVFYGVTWLGEEYVDQPDSQVVGSLRLRVRF</sequence>
<dbReference type="RefSeq" id="WP_215506812.1">
    <property type="nucleotide sequence ID" value="NZ_CP076361.1"/>
</dbReference>
<protein>
    <submittedName>
        <fullName evidence="1">Lipid A deacylase LpxR family protein</fullName>
    </submittedName>
</protein>
<dbReference type="Proteomes" id="UP000679352">
    <property type="component" value="Chromosome"/>
</dbReference>
<gene>
    <name evidence="1" type="ORF">KM031_14155</name>
</gene>
<proteinExistence type="predicted"/>
<dbReference type="EMBL" id="CP076361">
    <property type="protein sequence ID" value="QWK89961.1"/>
    <property type="molecule type" value="Genomic_DNA"/>
</dbReference>